<protein>
    <submittedName>
        <fullName evidence="1 2">Uncharacterized protein</fullName>
    </submittedName>
</protein>
<evidence type="ECO:0000313" key="2">
    <source>
        <dbReference type="EnsemblMetazoa" id="ASIC004420-PA"/>
    </source>
</evidence>
<dbReference type="AlphaFoldDB" id="A0A084VGW5"/>
<evidence type="ECO:0000313" key="3">
    <source>
        <dbReference type="Proteomes" id="UP000030765"/>
    </source>
</evidence>
<dbReference type="EnsemblMetazoa" id="ASIC004420-RA">
    <property type="protein sequence ID" value="ASIC004420-PA"/>
    <property type="gene ID" value="ASIC004420"/>
</dbReference>
<sequence>MLRHACDISRGPYVLLRDNSVALCGKCAWAVRLMLLPNRTTTSTRNGYEVVHGCVGFWLLAVNLLKPPAPCR</sequence>
<organism evidence="1">
    <name type="scientific">Anopheles sinensis</name>
    <name type="common">Mosquito</name>
    <dbReference type="NCBI Taxonomy" id="74873"/>
    <lineage>
        <taxon>Eukaryota</taxon>
        <taxon>Metazoa</taxon>
        <taxon>Ecdysozoa</taxon>
        <taxon>Arthropoda</taxon>
        <taxon>Hexapoda</taxon>
        <taxon>Insecta</taxon>
        <taxon>Pterygota</taxon>
        <taxon>Neoptera</taxon>
        <taxon>Endopterygota</taxon>
        <taxon>Diptera</taxon>
        <taxon>Nematocera</taxon>
        <taxon>Culicoidea</taxon>
        <taxon>Culicidae</taxon>
        <taxon>Anophelinae</taxon>
        <taxon>Anopheles</taxon>
    </lineage>
</organism>
<proteinExistence type="predicted"/>
<gene>
    <name evidence="1" type="ORF">ZHAS_00004420</name>
</gene>
<evidence type="ECO:0000313" key="1">
    <source>
        <dbReference type="EMBL" id="KFB37209.1"/>
    </source>
</evidence>
<dbReference type="EMBL" id="ATLV01013102">
    <property type="status" value="NOT_ANNOTATED_CDS"/>
    <property type="molecule type" value="Genomic_DNA"/>
</dbReference>
<reference evidence="1 3" key="1">
    <citation type="journal article" date="2014" name="BMC Genomics">
        <title>Genome sequence of Anopheles sinensis provides insight into genetics basis of mosquito competence for malaria parasites.</title>
        <authorList>
            <person name="Zhou D."/>
            <person name="Zhang D."/>
            <person name="Ding G."/>
            <person name="Shi L."/>
            <person name="Hou Q."/>
            <person name="Ye Y."/>
            <person name="Xu Y."/>
            <person name="Zhou H."/>
            <person name="Xiong C."/>
            <person name="Li S."/>
            <person name="Yu J."/>
            <person name="Hong S."/>
            <person name="Yu X."/>
            <person name="Zou P."/>
            <person name="Chen C."/>
            <person name="Chang X."/>
            <person name="Wang W."/>
            <person name="Lv Y."/>
            <person name="Sun Y."/>
            <person name="Ma L."/>
            <person name="Shen B."/>
            <person name="Zhu C."/>
        </authorList>
    </citation>
    <scope>NUCLEOTIDE SEQUENCE [LARGE SCALE GENOMIC DNA]</scope>
</reference>
<accession>A0A084VGW5</accession>
<dbReference type="VEuPathDB" id="VectorBase:ASIC004420"/>
<dbReference type="EMBL" id="KE524840">
    <property type="protein sequence ID" value="KFB37209.1"/>
    <property type="molecule type" value="Genomic_DNA"/>
</dbReference>
<keyword evidence="3" id="KW-1185">Reference proteome</keyword>
<dbReference type="Proteomes" id="UP000030765">
    <property type="component" value="Unassembled WGS sequence"/>
</dbReference>
<reference evidence="2" key="2">
    <citation type="submission" date="2020-05" db="UniProtKB">
        <authorList>
            <consortium name="EnsemblMetazoa"/>
        </authorList>
    </citation>
    <scope>IDENTIFICATION</scope>
</reference>
<name>A0A084VGW5_ANOSI</name>